<evidence type="ECO:0000313" key="4">
    <source>
        <dbReference type="Proteomes" id="UP000011083"/>
    </source>
</evidence>
<proteinExistence type="predicted"/>
<dbReference type="InterPro" id="IPR036465">
    <property type="entry name" value="vWFA_dom_sf"/>
</dbReference>
<dbReference type="InterPro" id="IPR002035">
    <property type="entry name" value="VWF_A"/>
</dbReference>
<dbReference type="OrthoDB" id="10267238at2759"/>
<feature type="region of interest" description="Disordered" evidence="1">
    <location>
        <begin position="190"/>
        <end position="222"/>
    </location>
</feature>
<dbReference type="AlphaFoldDB" id="L8GEX3"/>
<protein>
    <submittedName>
        <fullName evidence="3">von Willebrand factor type A domain containing protein</fullName>
    </submittedName>
</protein>
<dbReference type="Pfam" id="PF25524">
    <property type="entry name" value="RSLD_CPSF6"/>
    <property type="match status" value="1"/>
</dbReference>
<dbReference type="EMBL" id="KB008154">
    <property type="protein sequence ID" value="ELR11288.1"/>
    <property type="molecule type" value="Genomic_DNA"/>
</dbReference>
<dbReference type="PANTHER" id="PTHR10579:SF43">
    <property type="entry name" value="ZINC FINGER (C3HC4-TYPE RING FINGER) FAMILY PROTEIN"/>
    <property type="match status" value="1"/>
</dbReference>
<dbReference type="SUPFAM" id="SSF81995">
    <property type="entry name" value="beta-sandwich domain of Sec23/24"/>
    <property type="match status" value="1"/>
</dbReference>
<feature type="compositionally biased region" description="Gly residues" evidence="1">
    <location>
        <begin position="190"/>
        <end position="201"/>
    </location>
</feature>
<feature type="region of interest" description="Disordered" evidence="1">
    <location>
        <begin position="265"/>
        <end position="285"/>
    </location>
</feature>
<evidence type="ECO:0000256" key="1">
    <source>
        <dbReference type="SAM" id="MobiDB-lite"/>
    </source>
</evidence>
<evidence type="ECO:0000259" key="2">
    <source>
        <dbReference type="PROSITE" id="PS50234"/>
    </source>
</evidence>
<dbReference type="SMART" id="SM00327">
    <property type="entry name" value="VWA"/>
    <property type="match status" value="1"/>
</dbReference>
<name>L8GEX3_ACACF</name>
<gene>
    <name evidence="3" type="ORF">ACA1_189440</name>
</gene>
<dbReference type="Pfam" id="PF13768">
    <property type="entry name" value="VWA_3"/>
    <property type="match status" value="1"/>
</dbReference>
<dbReference type="VEuPathDB" id="AmoebaDB:ACA1_189440"/>
<feature type="domain" description="VWFA" evidence="2">
    <location>
        <begin position="55"/>
        <end position="178"/>
    </location>
</feature>
<sequence>MQQQDNSTTTSGQALSLVCTPELQGVGAAEQRSSFYVMASITAPEFRSEKRAPVDMICVIDRSGSMSGDRINMAKSTVEFVVANLQQDDRLGIVTYDDSVANHFPLRPMTTHGKEAALAAIKSIAVGGSTNLCGGLVEGVNQMRGREAGAQKNQVASVLLFTDGQANAGYTQAEDIIKATINADHASASAGGGGSYGGGWGSPPRRQQQQQQQQRFTNAYAVPQQQQQQLPISYGVPQQQSPQPISYGIPQQQQLPVALQPVAQAQNPTDFSGAETEETEEEKKKKVCEDLPLPCTINTFGFGADHDATLLKKIADHGQGIYYYIDSTKAIAEAFADCLGGLLSVVAQDIRVSFEAPASGQAVRINRVLTKFRSTELEAGRAYELVLGDIQSEERRDILVEVSIANTTDVDAVLPVLKATVTYTNVITGQQGARAETTATVRRPALPTGETRDYAVDRQLNRLLAAEAMEQANEAARDGQMERAREIIKRASGRIAESVSRDDEFCKSLVSDLERCEGGLQSQSSWAADGSKMLTNQMQAHYVQRSTNVGWAGQASYQTSTRDRMQCNFKSS</sequence>
<keyword evidence="4" id="KW-1185">Reference proteome</keyword>
<feature type="compositionally biased region" description="Low complexity" evidence="1">
    <location>
        <begin position="205"/>
        <end position="215"/>
    </location>
</feature>
<dbReference type="Pfam" id="PF00092">
    <property type="entry name" value="VWA"/>
    <property type="match status" value="1"/>
</dbReference>
<dbReference type="RefSeq" id="XP_004333301.1">
    <property type="nucleotide sequence ID" value="XM_004333253.1"/>
</dbReference>
<dbReference type="GeneID" id="14911762"/>
<dbReference type="Proteomes" id="UP000011083">
    <property type="component" value="Unassembled WGS sequence"/>
</dbReference>
<evidence type="ECO:0000313" key="3">
    <source>
        <dbReference type="EMBL" id="ELR11288.1"/>
    </source>
</evidence>
<dbReference type="Gene3D" id="3.40.50.410">
    <property type="entry name" value="von Willebrand factor, type A domain"/>
    <property type="match status" value="2"/>
</dbReference>
<accession>L8GEX3</accession>
<dbReference type="STRING" id="1257118.L8GEX3"/>
<dbReference type="SUPFAM" id="SSF53300">
    <property type="entry name" value="vWA-like"/>
    <property type="match status" value="1"/>
</dbReference>
<dbReference type="PROSITE" id="PS50234">
    <property type="entry name" value="VWFA"/>
    <property type="match status" value="1"/>
</dbReference>
<dbReference type="OMA" id="GDGLCNW"/>
<dbReference type="KEGG" id="acan:ACA1_189440"/>
<dbReference type="InterPro" id="IPR051266">
    <property type="entry name" value="CLCR"/>
</dbReference>
<dbReference type="PANTHER" id="PTHR10579">
    <property type="entry name" value="CALCIUM-ACTIVATED CHLORIDE CHANNEL REGULATOR"/>
    <property type="match status" value="1"/>
</dbReference>
<organism evidence="3 4">
    <name type="scientific">Acanthamoeba castellanii (strain ATCC 30010 / Neff)</name>
    <dbReference type="NCBI Taxonomy" id="1257118"/>
    <lineage>
        <taxon>Eukaryota</taxon>
        <taxon>Amoebozoa</taxon>
        <taxon>Discosea</taxon>
        <taxon>Longamoebia</taxon>
        <taxon>Centramoebida</taxon>
        <taxon>Acanthamoebidae</taxon>
        <taxon>Acanthamoeba</taxon>
    </lineage>
</organism>
<dbReference type="InterPro" id="IPR057951">
    <property type="entry name" value="CPSF6/7_RSLD_N"/>
</dbReference>
<reference evidence="3 4" key="1">
    <citation type="journal article" date="2013" name="Genome Biol.">
        <title>Genome of Acanthamoeba castellanii highlights extensive lateral gene transfer and early evolution of tyrosine kinase signaling.</title>
        <authorList>
            <person name="Clarke M."/>
            <person name="Lohan A.J."/>
            <person name="Liu B."/>
            <person name="Lagkouvardos I."/>
            <person name="Roy S."/>
            <person name="Zafar N."/>
            <person name="Bertelli C."/>
            <person name="Schilde C."/>
            <person name="Kianianmomeni A."/>
            <person name="Burglin T.R."/>
            <person name="Frech C."/>
            <person name="Turcotte B."/>
            <person name="Kopec K.O."/>
            <person name="Synnott J.M."/>
            <person name="Choo C."/>
            <person name="Paponov I."/>
            <person name="Finkler A."/>
            <person name="Soon Heng Tan C."/>
            <person name="Hutchins A.P."/>
            <person name="Weinmeier T."/>
            <person name="Rattei T."/>
            <person name="Chu J.S."/>
            <person name="Gimenez G."/>
            <person name="Irimia M."/>
            <person name="Rigden D.J."/>
            <person name="Fitzpatrick D.A."/>
            <person name="Lorenzo-Morales J."/>
            <person name="Bateman A."/>
            <person name="Chiu C.H."/>
            <person name="Tang P."/>
            <person name="Hegemann P."/>
            <person name="Fromm H."/>
            <person name="Raoult D."/>
            <person name="Greub G."/>
            <person name="Miranda-Saavedra D."/>
            <person name="Chen N."/>
            <person name="Nash P."/>
            <person name="Ginger M.L."/>
            <person name="Horn M."/>
            <person name="Schaap P."/>
            <person name="Caler L."/>
            <person name="Loftus B."/>
        </authorList>
    </citation>
    <scope>NUCLEOTIDE SEQUENCE [LARGE SCALE GENOMIC DNA]</scope>
    <source>
        <strain evidence="3 4">Neff</strain>
    </source>
</reference>